<evidence type="ECO:0000313" key="2">
    <source>
        <dbReference type="Proteomes" id="UP000805649"/>
    </source>
</evidence>
<reference evidence="1 2" key="1">
    <citation type="journal article" date="2020" name="Phytopathology">
        <title>Genome Sequence Resources of Colletotrichum truncatum, C. plurivorum, C. musicola, and C. sojae: Four Species Pathogenic to Soybean (Glycine max).</title>
        <authorList>
            <person name="Rogerio F."/>
            <person name="Boufleur T.R."/>
            <person name="Ciampi-Guillardi M."/>
            <person name="Sukno S.A."/>
            <person name="Thon M.R."/>
            <person name="Massola Junior N.S."/>
            <person name="Baroncelli R."/>
        </authorList>
    </citation>
    <scope>NUCLEOTIDE SEQUENCE [LARGE SCALE GENOMIC DNA]</scope>
    <source>
        <strain evidence="1 2">CMES1059</strain>
    </source>
</reference>
<name>A0ACC3YGR3_COLTU</name>
<protein>
    <submittedName>
        <fullName evidence="1">Uncharacterized protein</fullName>
    </submittedName>
</protein>
<proteinExistence type="predicted"/>
<dbReference type="EMBL" id="VUJX02000010">
    <property type="protein sequence ID" value="KAL0931083.1"/>
    <property type="molecule type" value="Genomic_DNA"/>
</dbReference>
<keyword evidence="2" id="KW-1185">Reference proteome</keyword>
<sequence>MMFICLNLAALFALASPALAAPAITAPSTLSIPVKDLVSNDLANHEAHPLFDLYTRWLETDIHGSVFRRDLNGTLAQHPTLVSIECREDLDTCLLASRMAIPSGLTPAMVESNFGKRGFLWDIGKLKTEVTYKTYHWLENDEGEEVWSGYQHDITWDWSCQSVLYVAAGMSLANHGMQLGQISPGVSAHAWVDAVILYKPEKPRHIVHLAASFSCGLFSNKCCEAYWDTWYRIGGKESVPAGETTFSCNAGKQVDKCDQN</sequence>
<evidence type="ECO:0000313" key="1">
    <source>
        <dbReference type="EMBL" id="KAL0931083.1"/>
    </source>
</evidence>
<dbReference type="Proteomes" id="UP000805649">
    <property type="component" value="Unassembled WGS sequence"/>
</dbReference>
<accession>A0ACC3YGR3</accession>
<gene>
    <name evidence="1" type="ORF">CTRU02_213818</name>
</gene>
<organism evidence="1 2">
    <name type="scientific">Colletotrichum truncatum</name>
    <name type="common">Anthracnose fungus</name>
    <name type="synonym">Colletotrichum capsici</name>
    <dbReference type="NCBI Taxonomy" id="5467"/>
    <lineage>
        <taxon>Eukaryota</taxon>
        <taxon>Fungi</taxon>
        <taxon>Dikarya</taxon>
        <taxon>Ascomycota</taxon>
        <taxon>Pezizomycotina</taxon>
        <taxon>Sordariomycetes</taxon>
        <taxon>Hypocreomycetidae</taxon>
        <taxon>Glomerellales</taxon>
        <taxon>Glomerellaceae</taxon>
        <taxon>Colletotrichum</taxon>
        <taxon>Colletotrichum truncatum species complex</taxon>
    </lineage>
</organism>
<comment type="caution">
    <text evidence="1">The sequence shown here is derived from an EMBL/GenBank/DDBJ whole genome shotgun (WGS) entry which is preliminary data.</text>
</comment>